<evidence type="ECO:0000256" key="6">
    <source>
        <dbReference type="ARBA" id="ARBA00022676"/>
    </source>
</evidence>
<dbReference type="Gene3D" id="2.60.40.1180">
    <property type="entry name" value="Golgi alpha-mannosidase II"/>
    <property type="match status" value="1"/>
</dbReference>
<accession>A0ABU0ATT8</accession>
<comment type="similarity">
    <text evidence="4 10">Belongs to the glycosyl hydrolase 13 family. GlgB subfamily.</text>
</comment>
<dbReference type="CDD" id="cd11322">
    <property type="entry name" value="AmyAc_Glg_BE"/>
    <property type="match status" value="1"/>
</dbReference>
<evidence type="ECO:0000256" key="8">
    <source>
        <dbReference type="ARBA" id="ARBA00023056"/>
    </source>
</evidence>
<organism evidence="12 13">
    <name type="scientific">Cytobacillus purgationiresistens</name>
    <dbReference type="NCBI Taxonomy" id="863449"/>
    <lineage>
        <taxon>Bacteria</taxon>
        <taxon>Bacillati</taxon>
        <taxon>Bacillota</taxon>
        <taxon>Bacilli</taxon>
        <taxon>Bacillales</taxon>
        <taxon>Bacillaceae</taxon>
        <taxon>Cytobacillus</taxon>
    </lineage>
</organism>
<dbReference type="HAMAP" id="MF_00685">
    <property type="entry name" value="GlgB"/>
    <property type="match status" value="1"/>
</dbReference>
<dbReference type="InterPro" id="IPR004193">
    <property type="entry name" value="Glyco_hydro_13_N"/>
</dbReference>
<sequence length="625" mass="73097">MKTVIPTDYQLHLFHEGNLFEAYKLFGSHIIHEGAESRTRFCVWSPNAISVRLVGDFNQWNGEGYDLHKMNQEGVWQLYCNGDLGGSLYKYEIVSKDGHTFLKSDPFAVFSEERPNTASIVHPLEGYQWNDSKWLRNKEKKNVLEVPMVIYEVHLGSWKKKGKGLLTYLELSNELIPYVKEHGFTHIELLPLTEHPLDMSWGYQGTGYYSATSRYGKPEDLMYFIDQCHQNNIGVIMDWVPGHFCKDAHGLYRFDGSYLFEYATEEDRENRVWGTANFNLARNEVRSFLISNAIFWMELYHIDGFRVDAVSNIIYWPNHSQRENRFGIEFLQQLNKTVFQYDPSFLMMAEDSTDWPQVTSPVHYGGLGFNYKWNMGWMNDVLAYLETHPNERTMSHGKMTFSLMYAFSENFILPLSHDEVVHGKKSLLNKMPGDYWQKFAQYRLLLGYMMTHPGKKLLFMGFELGQFSEWKDLEQLDWNLLEYEMHTKTNFYVKDLIKLYKRSKPLFELDYLHEGFEWIDANNVGQSIFSFIRKGRTKDDLLVVICNFTAAVYYDFRVGVPKEGTYREIFNTDSGVFGGSNCINKKVLMAEEKGFHGQTWSISMTIPPFGMSILRPVKKRKVSEK</sequence>
<dbReference type="NCBIfam" id="NF003811">
    <property type="entry name" value="PRK05402.1"/>
    <property type="match status" value="1"/>
</dbReference>
<evidence type="ECO:0000256" key="3">
    <source>
        <dbReference type="ARBA" id="ARBA00004964"/>
    </source>
</evidence>
<dbReference type="PIRSF" id="PIRSF000463">
    <property type="entry name" value="GlgB"/>
    <property type="match status" value="1"/>
</dbReference>
<comment type="function">
    <text evidence="2 10">Catalyzes the formation of the alpha-1,6-glucosidic linkages in glycogen by scission of a 1,4-alpha-linked oligosaccharide from growing alpha-1,4-glucan chains and the subsequent attachment of the oligosaccharide to the alpha-1,6 position.</text>
</comment>
<dbReference type="SMART" id="SM00642">
    <property type="entry name" value="Aamy"/>
    <property type="match status" value="1"/>
</dbReference>
<dbReference type="InterPro" id="IPR044143">
    <property type="entry name" value="GlgB_N_E_set_prok"/>
</dbReference>
<dbReference type="InterPro" id="IPR014756">
    <property type="entry name" value="Ig_E-set"/>
</dbReference>
<dbReference type="InterPro" id="IPR006048">
    <property type="entry name" value="A-amylase/branching_C"/>
</dbReference>
<keyword evidence="13" id="KW-1185">Reference proteome</keyword>
<reference evidence="12 13" key="1">
    <citation type="submission" date="2023-07" db="EMBL/GenBank/DDBJ databases">
        <title>Genomic Encyclopedia of Type Strains, Phase IV (KMG-IV): sequencing the most valuable type-strain genomes for metagenomic binning, comparative biology and taxonomic classification.</title>
        <authorList>
            <person name="Goeker M."/>
        </authorList>
    </citation>
    <scope>NUCLEOTIDE SEQUENCE [LARGE SCALE GENOMIC DNA]</scope>
    <source>
        <strain evidence="12 13">DSM 23494</strain>
    </source>
</reference>
<dbReference type="PANTHER" id="PTHR43651">
    <property type="entry name" value="1,4-ALPHA-GLUCAN-BRANCHING ENZYME"/>
    <property type="match status" value="1"/>
</dbReference>
<comment type="subunit">
    <text evidence="10">Monomer.</text>
</comment>
<comment type="pathway">
    <text evidence="3 10">Glycan biosynthesis; glycogen biosynthesis.</text>
</comment>
<keyword evidence="7 10" id="KW-0808">Transferase</keyword>
<feature type="domain" description="Glycosyl hydrolase family 13 catalytic" evidence="11">
    <location>
        <begin position="152"/>
        <end position="502"/>
    </location>
</feature>
<dbReference type="SUPFAM" id="SSF81296">
    <property type="entry name" value="E set domains"/>
    <property type="match status" value="1"/>
</dbReference>
<evidence type="ECO:0000256" key="2">
    <source>
        <dbReference type="ARBA" id="ARBA00002953"/>
    </source>
</evidence>
<gene>
    <name evidence="10" type="primary">glgB</name>
    <name evidence="12" type="ORF">J2S17_005792</name>
</gene>
<feature type="active site" description="Nucleophile" evidence="10">
    <location>
        <position position="308"/>
    </location>
</feature>
<keyword evidence="6 10" id="KW-0328">Glycosyltransferase</keyword>
<evidence type="ECO:0000259" key="11">
    <source>
        <dbReference type="SMART" id="SM00642"/>
    </source>
</evidence>
<evidence type="ECO:0000256" key="4">
    <source>
        <dbReference type="ARBA" id="ARBA00009000"/>
    </source>
</evidence>
<dbReference type="PANTHER" id="PTHR43651:SF3">
    <property type="entry name" value="1,4-ALPHA-GLUCAN-BRANCHING ENZYME"/>
    <property type="match status" value="1"/>
</dbReference>
<dbReference type="Gene3D" id="3.20.20.80">
    <property type="entry name" value="Glycosidases"/>
    <property type="match status" value="1"/>
</dbReference>
<dbReference type="InterPro" id="IPR006407">
    <property type="entry name" value="GlgB"/>
</dbReference>
<comment type="caution">
    <text evidence="12">The sequence shown here is derived from an EMBL/GenBank/DDBJ whole genome shotgun (WGS) entry which is preliminary data.</text>
</comment>
<dbReference type="InterPro" id="IPR013783">
    <property type="entry name" value="Ig-like_fold"/>
</dbReference>
<keyword evidence="5 10" id="KW-0321">Glycogen metabolism</keyword>
<dbReference type="Pfam" id="PF02806">
    <property type="entry name" value="Alpha-amylase_C"/>
    <property type="match status" value="1"/>
</dbReference>
<feature type="active site" description="Proton donor" evidence="10">
    <location>
        <position position="350"/>
    </location>
</feature>
<protein>
    <recommendedName>
        <fullName evidence="10">1,4-alpha-glucan branching enzyme GlgB</fullName>
        <ecNumber evidence="10">2.4.1.18</ecNumber>
    </recommendedName>
    <alternativeName>
        <fullName evidence="10">1,4-alpha-D-glucan:1,4-alpha-D-glucan 6-glucosyl-transferase</fullName>
    </alternativeName>
    <alternativeName>
        <fullName evidence="10">Alpha-(1-&gt;4)-glucan branching enzyme</fullName>
    </alternativeName>
    <alternativeName>
        <fullName evidence="10">Glycogen branching enzyme</fullName>
        <shortName evidence="10">BE</shortName>
    </alternativeName>
</protein>
<comment type="catalytic activity">
    <reaction evidence="1 10">
        <text>Transfers a segment of a (1-&gt;4)-alpha-D-glucan chain to a primary hydroxy group in a similar glucan chain.</text>
        <dbReference type="EC" id="2.4.1.18"/>
    </reaction>
</comment>
<evidence type="ECO:0000256" key="9">
    <source>
        <dbReference type="ARBA" id="ARBA00023277"/>
    </source>
</evidence>
<keyword evidence="9 10" id="KW-0119">Carbohydrate metabolism</keyword>
<name>A0ABU0ATT8_9BACI</name>
<evidence type="ECO:0000256" key="5">
    <source>
        <dbReference type="ARBA" id="ARBA00022600"/>
    </source>
</evidence>
<dbReference type="SUPFAM" id="SSF51445">
    <property type="entry name" value="(Trans)glycosidases"/>
    <property type="match status" value="1"/>
</dbReference>
<dbReference type="InterPro" id="IPR006047">
    <property type="entry name" value="GH13_cat_dom"/>
</dbReference>
<evidence type="ECO:0000256" key="7">
    <source>
        <dbReference type="ARBA" id="ARBA00022679"/>
    </source>
</evidence>
<dbReference type="Pfam" id="PF00128">
    <property type="entry name" value="Alpha-amylase"/>
    <property type="match status" value="2"/>
</dbReference>
<proteinExistence type="inferred from homology"/>
<evidence type="ECO:0000256" key="1">
    <source>
        <dbReference type="ARBA" id="ARBA00000826"/>
    </source>
</evidence>
<dbReference type="Proteomes" id="UP001238088">
    <property type="component" value="Unassembled WGS sequence"/>
</dbReference>
<dbReference type="Pfam" id="PF02922">
    <property type="entry name" value="CBM_48"/>
    <property type="match status" value="1"/>
</dbReference>
<dbReference type="SUPFAM" id="SSF51011">
    <property type="entry name" value="Glycosyl hydrolase domain"/>
    <property type="match status" value="1"/>
</dbReference>
<evidence type="ECO:0000313" key="12">
    <source>
        <dbReference type="EMBL" id="MDQ0273843.1"/>
    </source>
</evidence>
<dbReference type="NCBIfam" id="NF008967">
    <property type="entry name" value="PRK12313.1"/>
    <property type="match status" value="1"/>
</dbReference>
<dbReference type="NCBIfam" id="TIGR01515">
    <property type="entry name" value="branching_enzym"/>
    <property type="match status" value="1"/>
</dbReference>
<dbReference type="InterPro" id="IPR013780">
    <property type="entry name" value="Glyco_hydro_b"/>
</dbReference>
<dbReference type="InterPro" id="IPR037439">
    <property type="entry name" value="Branching_enzy"/>
</dbReference>
<dbReference type="CDD" id="cd02855">
    <property type="entry name" value="E_set_GBE_prok_N"/>
    <property type="match status" value="1"/>
</dbReference>
<dbReference type="InterPro" id="IPR017853">
    <property type="entry name" value="GH"/>
</dbReference>
<dbReference type="EC" id="2.4.1.18" evidence="10"/>
<dbReference type="EMBL" id="JAUSUB010000053">
    <property type="protein sequence ID" value="MDQ0273843.1"/>
    <property type="molecule type" value="Genomic_DNA"/>
</dbReference>
<evidence type="ECO:0000256" key="10">
    <source>
        <dbReference type="HAMAP-Rule" id="MF_00685"/>
    </source>
</evidence>
<evidence type="ECO:0000313" key="13">
    <source>
        <dbReference type="Proteomes" id="UP001238088"/>
    </source>
</evidence>
<dbReference type="Gene3D" id="2.60.40.10">
    <property type="entry name" value="Immunoglobulins"/>
    <property type="match status" value="1"/>
</dbReference>
<keyword evidence="8 10" id="KW-0320">Glycogen biosynthesis</keyword>
<dbReference type="GO" id="GO:0003844">
    <property type="term" value="F:1,4-alpha-glucan branching enzyme activity"/>
    <property type="evidence" value="ECO:0007669"/>
    <property type="project" value="UniProtKB-EC"/>
</dbReference>